<evidence type="ECO:0000256" key="8">
    <source>
        <dbReference type="PIRSR" id="PIRSR630616-3"/>
    </source>
</evidence>
<dbReference type="Gene3D" id="1.10.510.10">
    <property type="entry name" value="Transferase(Phosphotransferase) domain 1"/>
    <property type="match status" value="1"/>
</dbReference>
<dbReference type="InterPro" id="IPR030616">
    <property type="entry name" value="Aur-like"/>
</dbReference>
<keyword evidence="2" id="KW-0808">Transferase</keyword>
<feature type="binding site" evidence="7">
    <location>
        <begin position="84"/>
        <end position="86"/>
    </location>
    <ligand>
        <name>ATP</name>
        <dbReference type="ChEBI" id="CHEBI:30616"/>
    </ligand>
</feature>
<dbReference type="FunFam" id="1.10.510.10:FF:000571">
    <property type="entry name" value="Maternal embryonic leucine zipper kinase"/>
    <property type="match status" value="1"/>
</dbReference>
<dbReference type="AlphaFoldDB" id="A0A1J4JNI3"/>
<keyword evidence="3 7" id="KW-0547">Nucleotide-binding</keyword>
<feature type="domain" description="Protein kinase" evidence="9">
    <location>
        <begin position="9"/>
        <end position="255"/>
    </location>
</feature>
<feature type="active site" description="Proton acceptor" evidence="6">
    <location>
        <position position="127"/>
    </location>
</feature>
<dbReference type="PROSITE" id="PS50011">
    <property type="entry name" value="PROTEIN_KINASE_DOM"/>
    <property type="match status" value="1"/>
</dbReference>
<dbReference type="SUPFAM" id="SSF56112">
    <property type="entry name" value="Protein kinase-like (PK-like)"/>
    <property type="match status" value="1"/>
</dbReference>
<keyword evidence="11" id="KW-1185">Reference proteome</keyword>
<evidence type="ECO:0000256" key="6">
    <source>
        <dbReference type="PIRSR" id="PIRSR630616-1"/>
    </source>
</evidence>
<feature type="cross-link" description="Glycyl lysine isopeptide (Lys-Gly) (interchain with G-Cter in SUMO2)" evidence="8">
    <location>
        <position position="129"/>
    </location>
</feature>
<gene>
    <name evidence="10" type="ORF">TRFO_08639</name>
</gene>
<dbReference type="EMBL" id="MLAK01001026">
    <property type="protein sequence ID" value="OHS99067.1"/>
    <property type="molecule type" value="Genomic_DNA"/>
</dbReference>
<sequence>MLMQNIGDYKLVAPIGTETYSNVYMGYNKYLNIPVAIKVMKEYNEETVNNTIEEAKIMQLLNHENISTYFDIVDNGQQVALITEYAPNGSISMLGQIHNEQILFRYVSQICNALDYLHNVKNIAHRDIKPDNILLDEYHNVKLIDFGYSKSCDELLSTQCGSVFSTSPEIIYGEKYDERIDIWALGVLVYYLVVGTYPFYSDNIYQLFELITNQEVRFPDNLCMNPLLYDLISHMLEKDKNKRYSIDQVKSHPWYRFCTEKYCDRNATKFSNFNFHSLASPLANDADDTEIGSIMHHFNSETAIKLCRNPIIQNNGQSILSMKNIGIKSRQSETFYENPVNNLNNDAFIPISKNDFIDNGMNPVDFEILFEKMHDQHLYNILKTIILSKKNKISHSKTYTLGLIKHHIDSHEPTYPKISRSKGHIRTVQWTADDRRCSMPGLMASQQKLSPLKHGINKELNRIIMLPRIKNNIH</sequence>
<dbReference type="PROSITE" id="PS00108">
    <property type="entry name" value="PROTEIN_KINASE_ST"/>
    <property type="match status" value="1"/>
</dbReference>
<organism evidence="10 11">
    <name type="scientific">Tritrichomonas foetus</name>
    <dbReference type="NCBI Taxonomy" id="1144522"/>
    <lineage>
        <taxon>Eukaryota</taxon>
        <taxon>Metamonada</taxon>
        <taxon>Parabasalia</taxon>
        <taxon>Tritrichomonadida</taxon>
        <taxon>Tritrichomonadidae</taxon>
        <taxon>Tritrichomonas</taxon>
    </lineage>
</organism>
<keyword evidence="4 10" id="KW-0418">Kinase</keyword>
<dbReference type="InterPro" id="IPR011009">
    <property type="entry name" value="Kinase-like_dom_sf"/>
</dbReference>
<dbReference type="RefSeq" id="XP_068352204.1">
    <property type="nucleotide sequence ID" value="XM_068494412.1"/>
</dbReference>
<accession>A0A1J4JNI3</accession>
<evidence type="ECO:0000313" key="11">
    <source>
        <dbReference type="Proteomes" id="UP000179807"/>
    </source>
</evidence>
<proteinExistence type="predicted"/>
<evidence type="ECO:0000256" key="1">
    <source>
        <dbReference type="ARBA" id="ARBA00022527"/>
    </source>
</evidence>
<keyword evidence="1" id="KW-0723">Serine/threonine-protein kinase</keyword>
<dbReference type="InterPro" id="IPR008271">
    <property type="entry name" value="Ser/Thr_kinase_AS"/>
</dbReference>
<dbReference type="SMART" id="SM00220">
    <property type="entry name" value="S_TKc"/>
    <property type="match status" value="1"/>
</dbReference>
<evidence type="ECO:0000256" key="5">
    <source>
        <dbReference type="ARBA" id="ARBA00022840"/>
    </source>
</evidence>
<dbReference type="GO" id="GO:0005524">
    <property type="term" value="F:ATP binding"/>
    <property type="evidence" value="ECO:0007669"/>
    <property type="project" value="UniProtKB-KW"/>
</dbReference>
<feature type="binding site" evidence="7">
    <location>
        <position position="145"/>
    </location>
    <ligand>
        <name>ATP</name>
        <dbReference type="ChEBI" id="CHEBI:30616"/>
    </ligand>
</feature>
<keyword evidence="5 7" id="KW-0067">ATP-binding</keyword>
<dbReference type="GO" id="GO:0004674">
    <property type="term" value="F:protein serine/threonine kinase activity"/>
    <property type="evidence" value="ECO:0007669"/>
    <property type="project" value="UniProtKB-KW"/>
</dbReference>
<comment type="caution">
    <text evidence="10">The sequence shown here is derived from an EMBL/GenBank/DDBJ whole genome shotgun (WGS) entry which is preliminary data.</text>
</comment>
<evidence type="ECO:0000313" key="10">
    <source>
        <dbReference type="EMBL" id="OHS99067.1"/>
    </source>
</evidence>
<dbReference type="GeneID" id="94829116"/>
<evidence type="ECO:0000256" key="2">
    <source>
        <dbReference type="ARBA" id="ARBA00022679"/>
    </source>
</evidence>
<evidence type="ECO:0000259" key="9">
    <source>
        <dbReference type="PROSITE" id="PS50011"/>
    </source>
</evidence>
<evidence type="ECO:0000256" key="7">
    <source>
        <dbReference type="PIRSR" id="PIRSR630616-2"/>
    </source>
</evidence>
<dbReference type="InterPro" id="IPR000719">
    <property type="entry name" value="Prot_kinase_dom"/>
</dbReference>
<dbReference type="PANTHER" id="PTHR24350">
    <property type="entry name" value="SERINE/THREONINE-PROTEIN KINASE IAL-RELATED"/>
    <property type="match status" value="1"/>
</dbReference>
<name>A0A1J4JNI3_9EUKA</name>
<reference evidence="10" key="1">
    <citation type="submission" date="2016-10" db="EMBL/GenBank/DDBJ databases">
        <authorList>
            <person name="Benchimol M."/>
            <person name="Almeida L.G."/>
            <person name="Vasconcelos A.T."/>
            <person name="Perreira-Neves A."/>
            <person name="Rosa I.A."/>
            <person name="Tasca T."/>
            <person name="Bogo M.R."/>
            <person name="de Souza W."/>
        </authorList>
    </citation>
    <scope>NUCLEOTIDE SEQUENCE [LARGE SCALE GENOMIC DNA]</scope>
    <source>
        <strain evidence="10">K</strain>
    </source>
</reference>
<dbReference type="Proteomes" id="UP000179807">
    <property type="component" value="Unassembled WGS sequence"/>
</dbReference>
<dbReference type="VEuPathDB" id="TrichDB:TRFO_08639"/>
<dbReference type="Pfam" id="PF00069">
    <property type="entry name" value="Pkinase"/>
    <property type="match status" value="1"/>
</dbReference>
<evidence type="ECO:0000256" key="4">
    <source>
        <dbReference type="ARBA" id="ARBA00022777"/>
    </source>
</evidence>
<protein>
    <submittedName>
        <fullName evidence="10">CAMK family protein kinase</fullName>
    </submittedName>
</protein>
<evidence type="ECO:0000256" key="3">
    <source>
        <dbReference type="ARBA" id="ARBA00022741"/>
    </source>
</evidence>
<feature type="binding site" evidence="7">
    <location>
        <position position="38"/>
    </location>
    <ligand>
        <name>ATP</name>
        <dbReference type="ChEBI" id="CHEBI:30616"/>
    </ligand>
</feature>